<proteinExistence type="predicted"/>
<organism evidence="2 3">
    <name type="scientific">Parelaphostrongylus tenuis</name>
    <name type="common">Meningeal worm</name>
    <dbReference type="NCBI Taxonomy" id="148309"/>
    <lineage>
        <taxon>Eukaryota</taxon>
        <taxon>Metazoa</taxon>
        <taxon>Ecdysozoa</taxon>
        <taxon>Nematoda</taxon>
        <taxon>Chromadorea</taxon>
        <taxon>Rhabditida</taxon>
        <taxon>Rhabditina</taxon>
        <taxon>Rhabditomorpha</taxon>
        <taxon>Strongyloidea</taxon>
        <taxon>Metastrongylidae</taxon>
        <taxon>Parelaphostrongylus</taxon>
    </lineage>
</organism>
<dbReference type="InterPro" id="IPR008908">
    <property type="entry name" value="Sarcoglycan_alpha/epsilon"/>
</dbReference>
<dbReference type="EMBL" id="JAHQIW010001482">
    <property type="protein sequence ID" value="KAJ1352603.1"/>
    <property type="molecule type" value="Genomic_DNA"/>
</dbReference>
<dbReference type="Pfam" id="PF05510">
    <property type="entry name" value="Sarcoglycan_2"/>
    <property type="match status" value="1"/>
</dbReference>
<reference evidence="2" key="1">
    <citation type="submission" date="2021-06" db="EMBL/GenBank/DDBJ databases">
        <title>Parelaphostrongylus tenuis whole genome reference sequence.</title>
        <authorList>
            <person name="Garwood T.J."/>
            <person name="Larsen P.A."/>
            <person name="Fountain-Jones N.M."/>
            <person name="Garbe J.R."/>
            <person name="Macchietto M.G."/>
            <person name="Kania S.A."/>
            <person name="Gerhold R.W."/>
            <person name="Richards J.E."/>
            <person name="Wolf T.M."/>
        </authorList>
    </citation>
    <scope>NUCLEOTIDE SEQUENCE</scope>
    <source>
        <strain evidence="2">MNPRO001-30</strain>
        <tissue evidence="2">Meninges</tissue>
    </source>
</reference>
<dbReference type="SUPFAM" id="SSF49313">
    <property type="entry name" value="Cadherin-like"/>
    <property type="match status" value="1"/>
</dbReference>
<evidence type="ECO:0000259" key="1">
    <source>
        <dbReference type="Pfam" id="PF05510"/>
    </source>
</evidence>
<dbReference type="Proteomes" id="UP001196413">
    <property type="component" value="Unassembled WGS sequence"/>
</dbReference>
<name>A0AAD5QHX5_PARTN</name>
<evidence type="ECO:0000313" key="3">
    <source>
        <dbReference type="Proteomes" id="UP001196413"/>
    </source>
</evidence>
<gene>
    <name evidence="2" type="ORF">KIN20_008997</name>
</gene>
<keyword evidence="3" id="KW-1185">Reference proteome</keyword>
<dbReference type="InterPro" id="IPR048346">
    <property type="entry name" value="Sarcoglycan_N"/>
</dbReference>
<evidence type="ECO:0000313" key="2">
    <source>
        <dbReference type="EMBL" id="KAJ1352603.1"/>
    </source>
</evidence>
<comment type="caution">
    <text evidence="2">The sequence shown here is derived from an EMBL/GenBank/DDBJ whole genome shotgun (WGS) entry which is preliminary data.</text>
</comment>
<feature type="domain" description="Sarcoglycan alpha/epsilon N-terminal" evidence="1">
    <location>
        <begin position="16"/>
        <end position="100"/>
    </location>
</feature>
<dbReference type="GO" id="GO:0016012">
    <property type="term" value="C:sarcoglycan complex"/>
    <property type="evidence" value="ECO:0007669"/>
    <property type="project" value="InterPro"/>
</dbReference>
<dbReference type="PANTHER" id="PTHR10132:SF14">
    <property type="entry name" value="SARCOGLYCAN ALPHA, ISOFORM C"/>
    <property type="match status" value="1"/>
</dbReference>
<dbReference type="AlphaFoldDB" id="A0AAD5QHX5"/>
<dbReference type="GO" id="GO:0005509">
    <property type="term" value="F:calcium ion binding"/>
    <property type="evidence" value="ECO:0007669"/>
    <property type="project" value="InterPro"/>
</dbReference>
<dbReference type="PANTHER" id="PTHR10132">
    <property type="entry name" value="ALPHA-/EPSILON-SARCOGLYCAN FAMILY MEMBER"/>
    <property type="match status" value="1"/>
</dbReference>
<accession>A0AAD5QHX5</accession>
<sequence length="241" mass="27257">MAITEGSMIETRRSEAQKGHLFVHTLHSASFFHTAVDVTWSATLKNRPALPSWLHLVPSRFKAVAYLVGTPVTAARQVTVHVFAKRLDTYQIKQQYIVISMSEDGELEKSLRDAFRGKDVNPYIYSIEPEFQVPQGKEHLFHHQKSGLESLTNSVDAIDLNDHSFALRLDVVGVDYILKDIVQAESGLHPGKRFYKNPRKKDMVLNESLKCGQPIRVTVHATRLNGRFIVIRSIHSATPFV</sequence>
<protein>
    <recommendedName>
        <fullName evidence="1">Sarcoglycan alpha/epsilon N-terminal domain-containing protein</fullName>
    </recommendedName>
</protein>
<dbReference type="InterPro" id="IPR015919">
    <property type="entry name" value="Cadherin-like_sf"/>
</dbReference>